<dbReference type="EMBL" id="CVQV01000002">
    <property type="protein sequence ID" value="CRK74149.1"/>
    <property type="molecule type" value="Genomic_DNA"/>
</dbReference>
<dbReference type="RefSeq" id="WP_074842054.1">
    <property type="nucleotide sequence ID" value="NZ_CBFHGK010000003.1"/>
</dbReference>
<keyword evidence="14" id="KW-1185">Reference proteome</keyword>
<evidence type="ECO:0000256" key="9">
    <source>
        <dbReference type="ARBA" id="ARBA00022748"/>
    </source>
</evidence>
<keyword evidence="11 12" id="KW-0472">Membrane</keyword>
<dbReference type="Proteomes" id="UP000048949">
    <property type="component" value="Unassembled WGS sequence"/>
</dbReference>
<dbReference type="AlphaFoldDB" id="A0A0U1NI00"/>
<dbReference type="Pfam" id="PF04995">
    <property type="entry name" value="CcmD"/>
    <property type="match status" value="1"/>
</dbReference>
<reference evidence="13 14" key="1">
    <citation type="submission" date="2015-04" db="EMBL/GenBank/DDBJ databases">
        <authorList>
            <person name="Syromyatnikov M.Y."/>
            <person name="Popov V.N."/>
        </authorList>
    </citation>
    <scope>NUCLEOTIDE SEQUENCE [LARGE SCALE GENOMIC DNA]</scope>
    <source>
        <strain evidence="13 14">CECT 5292</strain>
    </source>
</reference>
<dbReference type="GO" id="GO:0015886">
    <property type="term" value="P:heme transport"/>
    <property type="evidence" value="ECO:0007669"/>
    <property type="project" value="InterPro"/>
</dbReference>
<dbReference type="GO" id="GO:0005886">
    <property type="term" value="C:plasma membrane"/>
    <property type="evidence" value="ECO:0007669"/>
    <property type="project" value="UniProtKB-SubCell"/>
</dbReference>
<keyword evidence="10 12" id="KW-1133">Transmembrane helix</keyword>
<sequence>MIDLGKYAADVVLAYCISLGLILGLIGLSIYRAKRMKADLAAAEARIEARQNNGT</sequence>
<name>A0A0U1NI00_9RHOB</name>
<evidence type="ECO:0000256" key="2">
    <source>
        <dbReference type="ARBA" id="ARBA00004377"/>
    </source>
</evidence>
<dbReference type="STRING" id="282199.GCA_001049735_00174"/>
<keyword evidence="8 12" id="KW-0812">Transmembrane</keyword>
<evidence type="ECO:0000256" key="8">
    <source>
        <dbReference type="ARBA" id="ARBA00022692"/>
    </source>
</evidence>
<dbReference type="NCBIfam" id="TIGR03141">
    <property type="entry name" value="cytochro_ccmD"/>
    <property type="match status" value="1"/>
</dbReference>
<evidence type="ECO:0000256" key="10">
    <source>
        <dbReference type="ARBA" id="ARBA00022989"/>
    </source>
</evidence>
<comment type="subcellular location">
    <subcellularLocation>
        <location evidence="2 12">Cell inner membrane</location>
        <topology evidence="2 12">Single-pass membrane protein</topology>
    </subcellularLocation>
</comment>
<comment type="similarity">
    <text evidence="3 12">Belongs to the CcmD/CycX/HelD family.</text>
</comment>
<dbReference type="InterPro" id="IPR007078">
    <property type="entry name" value="Haem_export_protD_CcmD"/>
</dbReference>
<keyword evidence="9 12" id="KW-0201">Cytochrome c-type biogenesis</keyword>
<evidence type="ECO:0000256" key="1">
    <source>
        <dbReference type="ARBA" id="ARBA00002442"/>
    </source>
</evidence>
<protein>
    <recommendedName>
        <fullName evidence="4 12">Heme exporter protein D</fullName>
    </recommendedName>
</protein>
<accession>A0A0U1NI00</accession>
<proteinExistence type="inferred from homology"/>
<keyword evidence="5 12" id="KW-0813">Transport</keyword>
<evidence type="ECO:0000256" key="5">
    <source>
        <dbReference type="ARBA" id="ARBA00022448"/>
    </source>
</evidence>
<evidence type="ECO:0000256" key="6">
    <source>
        <dbReference type="ARBA" id="ARBA00022475"/>
    </source>
</evidence>
<keyword evidence="7 12" id="KW-0997">Cell inner membrane</keyword>
<organism evidence="13 14">
    <name type="scientific">Nereida ignava</name>
    <dbReference type="NCBI Taxonomy" id="282199"/>
    <lineage>
        <taxon>Bacteria</taxon>
        <taxon>Pseudomonadati</taxon>
        <taxon>Pseudomonadota</taxon>
        <taxon>Alphaproteobacteria</taxon>
        <taxon>Rhodobacterales</taxon>
        <taxon>Roseobacteraceae</taxon>
        <taxon>Nereida</taxon>
    </lineage>
</organism>
<comment type="function">
    <text evidence="1 12">Required for the export of heme to the periplasm for the biogenesis of c-type cytochromes.</text>
</comment>
<evidence type="ECO:0000256" key="3">
    <source>
        <dbReference type="ARBA" id="ARBA00008741"/>
    </source>
</evidence>
<gene>
    <name evidence="13" type="ORF">NIG5292_00174</name>
</gene>
<evidence type="ECO:0000313" key="14">
    <source>
        <dbReference type="Proteomes" id="UP000048949"/>
    </source>
</evidence>
<evidence type="ECO:0000256" key="11">
    <source>
        <dbReference type="ARBA" id="ARBA00023136"/>
    </source>
</evidence>
<evidence type="ECO:0000256" key="7">
    <source>
        <dbReference type="ARBA" id="ARBA00022519"/>
    </source>
</evidence>
<dbReference type="GO" id="GO:0017004">
    <property type="term" value="P:cytochrome complex assembly"/>
    <property type="evidence" value="ECO:0007669"/>
    <property type="project" value="UniProtKB-KW"/>
</dbReference>
<evidence type="ECO:0000313" key="13">
    <source>
        <dbReference type="EMBL" id="CRK74149.1"/>
    </source>
</evidence>
<evidence type="ECO:0000256" key="12">
    <source>
        <dbReference type="RuleBase" id="RU363101"/>
    </source>
</evidence>
<evidence type="ECO:0000256" key="4">
    <source>
        <dbReference type="ARBA" id="ARBA00016461"/>
    </source>
</evidence>
<feature type="transmembrane region" description="Helical" evidence="12">
    <location>
        <begin position="12"/>
        <end position="31"/>
    </location>
</feature>
<keyword evidence="6 12" id="KW-1003">Cell membrane</keyword>